<organism evidence="1 2">
    <name type="scientific">Paramecium sonneborni</name>
    <dbReference type="NCBI Taxonomy" id="65129"/>
    <lineage>
        <taxon>Eukaryota</taxon>
        <taxon>Sar</taxon>
        <taxon>Alveolata</taxon>
        <taxon>Ciliophora</taxon>
        <taxon>Intramacronucleata</taxon>
        <taxon>Oligohymenophorea</taxon>
        <taxon>Peniculida</taxon>
        <taxon>Parameciidae</taxon>
        <taxon>Paramecium</taxon>
    </lineage>
</organism>
<dbReference type="AlphaFoldDB" id="A0A8S1RLH2"/>
<sequence length="91" mass="11033">MLLKRTFKIDWYKILMDKSEGRHSFSRHSDTVKKNLKDAVFSAITMLNQRFVIYLFNISSGQDRKMQIYYNYCFYHKDSIQRLEMDGQEYG</sequence>
<name>A0A8S1RLH2_9CILI</name>
<comment type="caution">
    <text evidence="1">The sequence shown here is derived from an EMBL/GenBank/DDBJ whole genome shotgun (WGS) entry which is preliminary data.</text>
</comment>
<evidence type="ECO:0000313" key="1">
    <source>
        <dbReference type="EMBL" id="CAD8128267.1"/>
    </source>
</evidence>
<dbReference type="EMBL" id="CAJJDN010000185">
    <property type="protein sequence ID" value="CAD8128267.1"/>
    <property type="molecule type" value="Genomic_DNA"/>
</dbReference>
<dbReference type="Proteomes" id="UP000692954">
    <property type="component" value="Unassembled WGS sequence"/>
</dbReference>
<gene>
    <name evidence="1" type="ORF">PSON_ATCC_30995.1.T1850020</name>
</gene>
<accession>A0A8S1RLH2</accession>
<protein>
    <submittedName>
        <fullName evidence="1">Uncharacterized protein</fullName>
    </submittedName>
</protein>
<evidence type="ECO:0000313" key="2">
    <source>
        <dbReference type="Proteomes" id="UP000692954"/>
    </source>
</evidence>
<keyword evidence="2" id="KW-1185">Reference proteome</keyword>
<reference evidence="1" key="1">
    <citation type="submission" date="2021-01" db="EMBL/GenBank/DDBJ databases">
        <authorList>
            <consortium name="Genoscope - CEA"/>
            <person name="William W."/>
        </authorList>
    </citation>
    <scope>NUCLEOTIDE SEQUENCE</scope>
</reference>
<proteinExistence type="predicted"/>